<keyword evidence="5 7" id="KW-1133">Transmembrane helix</keyword>
<feature type="domain" description="ABC transmembrane type-1" evidence="8">
    <location>
        <begin position="125"/>
        <end position="319"/>
    </location>
</feature>
<dbReference type="Gene3D" id="1.10.3720.10">
    <property type="entry name" value="MetI-like"/>
    <property type="match status" value="1"/>
</dbReference>
<evidence type="ECO:0000313" key="10">
    <source>
        <dbReference type="Proteomes" id="UP000652567"/>
    </source>
</evidence>
<evidence type="ECO:0000256" key="4">
    <source>
        <dbReference type="ARBA" id="ARBA00022692"/>
    </source>
</evidence>
<dbReference type="Proteomes" id="UP000652567">
    <property type="component" value="Unassembled WGS sequence"/>
</dbReference>
<gene>
    <name evidence="9" type="ORF">C4F51_07620</name>
</gene>
<keyword evidence="10" id="KW-1185">Reference proteome</keyword>
<sequence length="335" mass="36874">MFASLQLPGWLEPYVKLVRGQQAAVQLNIIVRQIGLPMLGILLFLFFWQAAAPQVQTSLGQLPGPVQVWQAAKGLHQDYRDDKEREAAFYQRQEDRIATLLAKNPEAMPPAIRNYNGNPTFYAQIITSLKTVMSGFALASLVAIPFGIAIGLSGALYSAVNPLIQIFKPVSPLAWLPLVTLVVASVYQTPHPMVPRSFITSLVTVALCCLWPTVINTAVGVATVSPDLNNVSRVLRLNAFAHVRKIVLPASVPMIFTGLRLSLGVAWMVLIAAEMLSQNPGLGKFIWDEFQNGNAQSLSRIMVAVITIGFIGYLLDQLMLLIQRRVSWDKKSVTR</sequence>
<evidence type="ECO:0000256" key="3">
    <source>
        <dbReference type="ARBA" id="ARBA00022475"/>
    </source>
</evidence>
<keyword evidence="4 7" id="KW-0812">Transmembrane</keyword>
<reference evidence="9" key="1">
    <citation type="submission" date="2018-07" db="EMBL/GenBank/DDBJ databases">
        <title>Genome assembly of strain Ka43.</title>
        <authorList>
            <person name="Kukolya J."/>
            <person name="Nagy I."/>
            <person name="Horvath B."/>
            <person name="Toth A."/>
        </authorList>
    </citation>
    <scope>NUCLEOTIDE SEQUENCE</scope>
    <source>
        <strain evidence="9">KB43</strain>
    </source>
</reference>
<dbReference type="Pfam" id="PF00528">
    <property type="entry name" value="BPD_transp_1"/>
    <property type="match status" value="1"/>
</dbReference>
<dbReference type="InterPro" id="IPR000515">
    <property type="entry name" value="MetI-like"/>
</dbReference>
<dbReference type="InterPro" id="IPR035906">
    <property type="entry name" value="MetI-like_sf"/>
</dbReference>
<organism evidence="9 10">
    <name type="scientific">Cellvibrio polysaccharolyticus</name>
    <dbReference type="NCBI Taxonomy" id="2082724"/>
    <lineage>
        <taxon>Bacteria</taxon>
        <taxon>Pseudomonadati</taxon>
        <taxon>Pseudomonadota</taxon>
        <taxon>Gammaproteobacteria</taxon>
        <taxon>Cellvibrionales</taxon>
        <taxon>Cellvibrionaceae</taxon>
        <taxon>Cellvibrio</taxon>
    </lineage>
</organism>
<dbReference type="EMBL" id="PRDL01000001">
    <property type="protein sequence ID" value="MBE8717060.1"/>
    <property type="molecule type" value="Genomic_DNA"/>
</dbReference>
<dbReference type="GO" id="GO:0005886">
    <property type="term" value="C:plasma membrane"/>
    <property type="evidence" value="ECO:0007669"/>
    <property type="project" value="UniProtKB-SubCell"/>
</dbReference>
<keyword evidence="2 7" id="KW-0813">Transport</keyword>
<evidence type="ECO:0000256" key="7">
    <source>
        <dbReference type="RuleBase" id="RU363032"/>
    </source>
</evidence>
<evidence type="ECO:0000256" key="5">
    <source>
        <dbReference type="ARBA" id="ARBA00022989"/>
    </source>
</evidence>
<accession>A0A928YU47</accession>
<evidence type="ECO:0000256" key="6">
    <source>
        <dbReference type="ARBA" id="ARBA00023136"/>
    </source>
</evidence>
<protein>
    <submittedName>
        <fullName evidence="9">ABC transporter permease</fullName>
    </submittedName>
</protein>
<dbReference type="SUPFAM" id="SSF161098">
    <property type="entry name" value="MetI-like"/>
    <property type="match status" value="1"/>
</dbReference>
<feature type="transmembrane region" description="Helical" evidence="7">
    <location>
        <begin position="199"/>
        <end position="225"/>
    </location>
</feature>
<evidence type="ECO:0000256" key="1">
    <source>
        <dbReference type="ARBA" id="ARBA00004651"/>
    </source>
</evidence>
<comment type="subcellular location">
    <subcellularLocation>
        <location evidence="1 7">Cell membrane</location>
        <topology evidence="1 7">Multi-pass membrane protein</topology>
    </subcellularLocation>
</comment>
<dbReference type="RefSeq" id="WP_193908631.1">
    <property type="nucleotide sequence ID" value="NZ_PRDL01000001.1"/>
</dbReference>
<evidence type="ECO:0000259" key="8">
    <source>
        <dbReference type="PROSITE" id="PS50928"/>
    </source>
</evidence>
<proteinExistence type="inferred from homology"/>
<keyword evidence="6 7" id="KW-0472">Membrane</keyword>
<dbReference type="AlphaFoldDB" id="A0A928YU47"/>
<dbReference type="GO" id="GO:0055085">
    <property type="term" value="P:transmembrane transport"/>
    <property type="evidence" value="ECO:0007669"/>
    <property type="project" value="InterPro"/>
</dbReference>
<evidence type="ECO:0000313" key="9">
    <source>
        <dbReference type="EMBL" id="MBE8717060.1"/>
    </source>
</evidence>
<comment type="caution">
    <text evidence="9">The sequence shown here is derived from an EMBL/GenBank/DDBJ whole genome shotgun (WGS) entry which is preliminary data.</text>
</comment>
<evidence type="ECO:0000256" key="2">
    <source>
        <dbReference type="ARBA" id="ARBA00022448"/>
    </source>
</evidence>
<feature type="transmembrane region" description="Helical" evidence="7">
    <location>
        <begin position="169"/>
        <end position="187"/>
    </location>
</feature>
<keyword evidence="3" id="KW-1003">Cell membrane</keyword>
<dbReference type="CDD" id="cd06261">
    <property type="entry name" value="TM_PBP2"/>
    <property type="match status" value="1"/>
</dbReference>
<dbReference type="PANTHER" id="PTHR30151:SF7">
    <property type="entry name" value="NITRATE IMPORT PERMEASE PROTEIN NRTB"/>
    <property type="match status" value="1"/>
</dbReference>
<comment type="similarity">
    <text evidence="7">Belongs to the binding-protein-dependent transport system permease family.</text>
</comment>
<dbReference type="PANTHER" id="PTHR30151">
    <property type="entry name" value="ALKANE SULFONATE ABC TRANSPORTER-RELATED, MEMBRANE SUBUNIT"/>
    <property type="match status" value="1"/>
</dbReference>
<feature type="transmembrane region" description="Helical" evidence="7">
    <location>
        <begin position="301"/>
        <end position="322"/>
    </location>
</feature>
<feature type="transmembrane region" description="Helical" evidence="7">
    <location>
        <begin position="29"/>
        <end position="48"/>
    </location>
</feature>
<name>A0A928YU47_9GAMM</name>
<feature type="transmembrane region" description="Helical" evidence="7">
    <location>
        <begin position="136"/>
        <end position="157"/>
    </location>
</feature>
<dbReference type="PROSITE" id="PS50928">
    <property type="entry name" value="ABC_TM1"/>
    <property type="match status" value="1"/>
</dbReference>
<feature type="transmembrane region" description="Helical" evidence="7">
    <location>
        <begin position="246"/>
        <end position="273"/>
    </location>
</feature>